<dbReference type="InterPro" id="IPR010412">
    <property type="entry name" value="DUF1007"/>
</dbReference>
<feature type="signal peptide" evidence="1">
    <location>
        <begin position="1"/>
        <end position="26"/>
    </location>
</feature>
<keyword evidence="3" id="KW-1185">Reference proteome</keyword>
<evidence type="ECO:0000313" key="3">
    <source>
        <dbReference type="Proteomes" id="UP001155079"/>
    </source>
</evidence>
<feature type="chain" id="PRO_5045680718" evidence="1">
    <location>
        <begin position="27"/>
        <end position="200"/>
    </location>
</feature>
<gene>
    <name evidence="2" type="ORF">NBH20_18240</name>
</gene>
<accession>A0ABT0VB60</accession>
<dbReference type="Pfam" id="PF06226">
    <property type="entry name" value="DUF1007"/>
    <property type="match status" value="1"/>
</dbReference>
<protein>
    <submittedName>
        <fullName evidence="2">DUF1007 family protein</fullName>
    </submittedName>
</protein>
<evidence type="ECO:0000256" key="1">
    <source>
        <dbReference type="SAM" id="SignalP"/>
    </source>
</evidence>
<dbReference type="RefSeq" id="WP_250946103.1">
    <property type="nucleotide sequence ID" value="NZ_JAMQAY010000007.1"/>
</dbReference>
<name>A0ABT0VB60_9HYPH</name>
<sequence>MSLPSRHRPFAVACLLVLASVSSAFAHPDIAVTARVLFDVREGRLVSVAESFAFDEKYSARLRSRFDHDGNGMFDDGEADGLRQALTGDLANRDFLTDLVLGEQPLEMGEPDAFHVTAQAGSVSVTFGFRLEAPVAIGAGQSLTLMHRDRDYTVAFRLAEDRPVLIRGDEGHCAYTVTDRPDRAYFGGLVVPQAITLTCR</sequence>
<organism evidence="2 3">
    <name type="scientific">Ciceribacter sichuanensis</name>
    <dbReference type="NCBI Taxonomy" id="2949647"/>
    <lineage>
        <taxon>Bacteria</taxon>
        <taxon>Pseudomonadati</taxon>
        <taxon>Pseudomonadota</taxon>
        <taxon>Alphaproteobacteria</taxon>
        <taxon>Hyphomicrobiales</taxon>
        <taxon>Rhizobiaceae</taxon>
        <taxon>Ciceribacter</taxon>
    </lineage>
</organism>
<reference evidence="2 3" key="1">
    <citation type="submission" date="2022-06" db="EMBL/GenBank/DDBJ databases">
        <authorList>
            <person name="Sun Q."/>
        </authorList>
    </citation>
    <scope>NUCLEOTIDE SEQUENCE [LARGE SCALE GENOMIC DNA]</scope>
    <source>
        <strain evidence="2 3">S153</strain>
    </source>
</reference>
<dbReference type="Proteomes" id="UP001155079">
    <property type="component" value="Unassembled WGS sequence"/>
</dbReference>
<proteinExistence type="predicted"/>
<dbReference type="EMBL" id="JAMQAY010000007">
    <property type="protein sequence ID" value="MCM2403112.1"/>
    <property type="molecule type" value="Genomic_DNA"/>
</dbReference>
<evidence type="ECO:0000313" key="2">
    <source>
        <dbReference type="EMBL" id="MCM2403112.1"/>
    </source>
</evidence>
<comment type="caution">
    <text evidence="2">The sequence shown here is derived from an EMBL/GenBank/DDBJ whole genome shotgun (WGS) entry which is preliminary data.</text>
</comment>
<keyword evidence="1" id="KW-0732">Signal</keyword>